<evidence type="ECO:0008006" key="3">
    <source>
        <dbReference type="Google" id="ProtNLM"/>
    </source>
</evidence>
<dbReference type="RefSeq" id="WP_190565352.1">
    <property type="nucleotide sequence ID" value="NZ_JACJQL010000001.1"/>
</dbReference>
<organism evidence="1 2">
    <name type="scientific">Nostoc parmelioides FACHB-3921</name>
    <dbReference type="NCBI Taxonomy" id="2692909"/>
    <lineage>
        <taxon>Bacteria</taxon>
        <taxon>Bacillati</taxon>
        <taxon>Cyanobacteriota</taxon>
        <taxon>Cyanophyceae</taxon>
        <taxon>Nostocales</taxon>
        <taxon>Nostocaceae</taxon>
        <taxon>Nostoc</taxon>
    </lineage>
</organism>
<evidence type="ECO:0000313" key="2">
    <source>
        <dbReference type="Proteomes" id="UP000621307"/>
    </source>
</evidence>
<dbReference type="EMBL" id="JACJQL010000001">
    <property type="protein sequence ID" value="MBD2249958.1"/>
    <property type="molecule type" value="Genomic_DNA"/>
</dbReference>
<gene>
    <name evidence="1" type="ORF">H6G14_01370</name>
</gene>
<keyword evidence="2" id="KW-1185">Reference proteome</keyword>
<sequence>MTYLELRQKIEQQLAQLPPDQLSLVSDFLDALQTRENKSNPPLRRLAPIKRGSKAVDLLKFAGTWQGDDLEECLQFVRETRSKAQF</sequence>
<accession>A0ABR8B745</accession>
<name>A0ABR8B745_9NOSO</name>
<comment type="caution">
    <text evidence="1">The sequence shown here is derived from an EMBL/GenBank/DDBJ whole genome shotgun (WGS) entry which is preliminary data.</text>
</comment>
<reference evidence="1 2" key="1">
    <citation type="journal article" date="2020" name="ISME J.">
        <title>Comparative genomics reveals insights into cyanobacterial evolution and habitat adaptation.</title>
        <authorList>
            <person name="Chen M.Y."/>
            <person name="Teng W.K."/>
            <person name="Zhao L."/>
            <person name="Hu C.X."/>
            <person name="Zhou Y.K."/>
            <person name="Han B.P."/>
            <person name="Song L.R."/>
            <person name="Shu W.S."/>
        </authorList>
    </citation>
    <scope>NUCLEOTIDE SEQUENCE [LARGE SCALE GENOMIC DNA]</scope>
    <source>
        <strain evidence="1 2">FACHB-3921</strain>
    </source>
</reference>
<dbReference type="Proteomes" id="UP000621307">
    <property type="component" value="Unassembled WGS sequence"/>
</dbReference>
<protein>
    <recommendedName>
        <fullName evidence="3">DUF2281 domain-containing protein</fullName>
    </recommendedName>
</protein>
<proteinExistence type="predicted"/>
<evidence type="ECO:0000313" key="1">
    <source>
        <dbReference type="EMBL" id="MBD2249958.1"/>
    </source>
</evidence>